<evidence type="ECO:0000256" key="2">
    <source>
        <dbReference type="ARBA" id="ARBA00007524"/>
    </source>
</evidence>
<evidence type="ECO:0000256" key="4">
    <source>
        <dbReference type="ARBA" id="ARBA00022989"/>
    </source>
</evidence>
<dbReference type="HOGENOM" id="CLU_091805_2_1_7"/>
<feature type="transmembrane region" description="Helical" evidence="6">
    <location>
        <begin position="141"/>
        <end position="159"/>
    </location>
</feature>
<dbReference type="Gene3D" id="1.20.1260.100">
    <property type="entry name" value="TspO/MBR protein"/>
    <property type="match status" value="1"/>
</dbReference>
<comment type="similarity">
    <text evidence="2">Belongs to the TspO/BZRP family.</text>
</comment>
<evidence type="ECO:0000256" key="1">
    <source>
        <dbReference type="ARBA" id="ARBA00004141"/>
    </source>
</evidence>
<dbReference type="CDD" id="cd15904">
    <property type="entry name" value="TSPO_MBR"/>
    <property type="match status" value="1"/>
</dbReference>
<dbReference type="Proteomes" id="UP000001052">
    <property type="component" value="Chromosome"/>
</dbReference>
<evidence type="ECO:0000256" key="6">
    <source>
        <dbReference type="SAM" id="Phobius"/>
    </source>
</evidence>
<comment type="subcellular location">
    <subcellularLocation>
        <location evidence="1">Membrane</location>
        <topology evidence="1">Multi-pass membrane protein</topology>
    </subcellularLocation>
</comment>
<dbReference type="eggNOG" id="COG3476">
    <property type="taxonomic scope" value="Bacteria"/>
</dbReference>
<reference evidence="8" key="1">
    <citation type="submission" date="2009-09" db="EMBL/GenBank/DDBJ databases">
        <title>The complete chromosome of Desulfohalobium retbaense DSM 5692.</title>
        <authorList>
            <consortium name="US DOE Joint Genome Institute (JGI-PGF)"/>
            <person name="Lucas S."/>
            <person name="Copeland A."/>
            <person name="Lapidus A."/>
            <person name="Glavina del Rio T."/>
            <person name="Dalin E."/>
            <person name="Tice H."/>
            <person name="Bruce D."/>
            <person name="Goodwin L."/>
            <person name="Pitluck S."/>
            <person name="Kyrpides N."/>
            <person name="Mavromatis K."/>
            <person name="Ivanova N."/>
            <person name="Mikhailova N."/>
            <person name="Munk A.C."/>
            <person name="Brettin T."/>
            <person name="Detter J.C."/>
            <person name="Han C."/>
            <person name="Tapia R."/>
            <person name="Larimer F."/>
            <person name="Land M."/>
            <person name="Hauser L."/>
            <person name="Markowitz V."/>
            <person name="Cheng J.-F."/>
            <person name="Hugenholtz P."/>
            <person name="Woyke T."/>
            <person name="Wu D."/>
            <person name="Spring S."/>
            <person name="Klenk H.-P."/>
            <person name="Eisen J.A."/>
        </authorList>
    </citation>
    <scope>NUCLEOTIDE SEQUENCE [LARGE SCALE GENOMIC DNA]</scope>
    <source>
        <strain evidence="8">DSM 5692</strain>
    </source>
</reference>
<sequence>MGKSSLPHQALGLGFWLGVTGLAAAVAGAGSVSAPALYARLALPAWAPPGWVFGPVWTVLYALMGISAWVVWRARGFSGARFALLLYILQLAVNVLWSWLFFHWQFGFLALTDILLLLGLLLATLTAFWRIHPLAGWLLSPYLLWVGFAAALNLAIWQLNPEILG</sequence>
<feature type="transmembrane region" description="Helical" evidence="6">
    <location>
        <begin position="84"/>
        <end position="102"/>
    </location>
</feature>
<evidence type="ECO:0000256" key="5">
    <source>
        <dbReference type="ARBA" id="ARBA00023136"/>
    </source>
</evidence>
<organism evidence="7 8">
    <name type="scientific">Desulfohalobium retbaense (strain ATCC 49708 / DSM 5692 / JCM 16813 / HR100)</name>
    <dbReference type="NCBI Taxonomy" id="485915"/>
    <lineage>
        <taxon>Bacteria</taxon>
        <taxon>Pseudomonadati</taxon>
        <taxon>Thermodesulfobacteriota</taxon>
        <taxon>Desulfovibrionia</taxon>
        <taxon>Desulfovibrionales</taxon>
        <taxon>Desulfohalobiaceae</taxon>
        <taxon>Desulfohalobium</taxon>
    </lineage>
</organism>
<accession>C8X315</accession>
<protein>
    <submittedName>
        <fullName evidence="7">TspO and MBR like protein</fullName>
    </submittedName>
</protein>
<gene>
    <name evidence="7" type="ordered locus">Dret_1526</name>
</gene>
<dbReference type="KEGG" id="drt:Dret_1526"/>
<dbReference type="FunFam" id="1.20.1260.100:FF:000001">
    <property type="entry name" value="translocator protein 2"/>
    <property type="match status" value="1"/>
</dbReference>
<dbReference type="PANTHER" id="PTHR10057">
    <property type="entry name" value="PERIPHERAL-TYPE BENZODIAZEPINE RECEPTOR"/>
    <property type="match status" value="1"/>
</dbReference>
<dbReference type="Pfam" id="PF03073">
    <property type="entry name" value="TspO_MBR"/>
    <property type="match status" value="1"/>
</dbReference>
<dbReference type="GO" id="GO:0033013">
    <property type="term" value="P:tetrapyrrole metabolic process"/>
    <property type="evidence" value="ECO:0007669"/>
    <property type="project" value="UniProtKB-ARBA"/>
</dbReference>
<dbReference type="RefSeq" id="WP_015751957.1">
    <property type="nucleotide sequence ID" value="NC_013223.1"/>
</dbReference>
<dbReference type="PIRSF" id="PIRSF005859">
    <property type="entry name" value="PBR"/>
    <property type="match status" value="1"/>
</dbReference>
<evidence type="ECO:0000313" key="8">
    <source>
        <dbReference type="Proteomes" id="UP000001052"/>
    </source>
</evidence>
<keyword evidence="3 6" id="KW-0812">Transmembrane</keyword>
<dbReference type="PANTHER" id="PTHR10057:SF0">
    <property type="entry name" value="TRANSLOCATOR PROTEIN"/>
    <property type="match status" value="1"/>
</dbReference>
<dbReference type="EMBL" id="CP001734">
    <property type="protein sequence ID" value="ACV68812.1"/>
    <property type="molecule type" value="Genomic_DNA"/>
</dbReference>
<dbReference type="InterPro" id="IPR038330">
    <property type="entry name" value="TspO/MBR-related_sf"/>
</dbReference>
<evidence type="ECO:0000256" key="3">
    <source>
        <dbReference type="ARBA" id="ARBA00022692"/>
    </source>
</evidence>
<feature type="transmembrane region" description="Helical" evidence="6">
    <location>
        <begin position="52"/>
        <end position="72"/>
    </location>
</feature>
<dbReference type="AlphaFoldDB" id="C8X315"/>
<keyword evidence="8" id="KW-1185">Reference proteome</keyword>
<name>C8X315_DESRD</name>
<reference evidence="7 8" key="2">
    <citation type="journal article" date="2010" name="Stand. Genomic Sci.">
        <title>Complete genome sequence of Desulfohalobium retbaense type strain (HR(100)).</title>
        <authorList>
            <person name="Spring S."/>
            <person name="Nolan M."/>
            <person name="Lapidus A."/>
            <person name="Glavina Del Rio T."/>
            <person name="Copeland A."/>
            <person name="Tice H."/>
            <person name="Cheng J.F."/>
            <person name="Lucas S."/>
            <person name="Land M."/>
            <person name="Chen F."/>
            <person name="Bruce D."/>
            <person name="Goodwin L."/>
            <person name="Pitluck S."/>
            <person name="Ivanova N."/>
            <person name="Mavromatis K."/>
            <person name="Mikhailova N."/>
            <person name="Pati A."/>
            <person name="Chen A."/>
            <person name="Palaniappan K."/>
            <person name="Hauser L."/>
            <person name="Chang Y.J."/>
            <person name="Jeffries C.D."/>
            <person name="Munk C."/>
            <person name="Kiss H."/>
            <person name="Chain P."/>
            <person name="Han C."/>
            <person name="Brettin T."/>
            <person name="Detter J.C."/>
            <person name="Schuler E."/>
            <person name="Goker M."/>
            <person name="Rohde M."/>
            <person name="Bristow J."/>
            <person name="Eisen J.A."/>
            <person name="Markowitz V."/>
            <person name="Hugenholtz P."/>
            <person name="Kyrpides N.C."/>
            <person name="Klenk H.P."/>
        </authorList>
    </citation>
    <scope>NUCLEOTIDE SEQUENCE [LARGE SCALE GENOMIC DNA]</scope>
    <source>
        <strain evidence="7 8">DSM 5692</strain>
    </source>
</reference>
<keyword evidence="5 6" id="KW-0472">Membrane</keyword>
<feature type="transmembrane region" description="Helical" evidence="6">
    <location>
        <begin position="108"/>
        <end position="129"/>
    </location>
</feature>
<dbReference type="InterPro" id="IPR004307">
    <property type="entry name" value="TspO_MBR"/>
</dbReference>
<dbReference type="GO" id="GO:0016020">
    <property type="term" value="C:membrane"/>
    <property type="evidence" value="ECO:0007669"/>
    <property type="project" value="UniProtKB-SubCell"/>
</dbReference>
<dbReference type="OrthoDB" id="9795496at2"/>
<proteinExistence type="inferred from homology"/>
<evidence type="ECO:0000313" key="7">
    <source>
        <dbReference type="EMBL" id="ACV68812.1"/>
    </source>
</evidence>
<keyword evidence="4 6" id="KW-1133">Transmembrane helix</keyword>